<gene>
    <name evidence="3" type="primary">103485151</name>
</gene>
<keyword evidence="2" id="KW-0732">Signal</keyword>
<evidence type="ECO:0000313" key="3">
    <source>
        <dbReference type="EnsemblPlants" id="MELO3C007928.2.1"/>
    </source>
</evidence>
<evidence type="ECO:0000256" key="2">
    <source>
        <dbReference type="SAM" id="SignalP"/>
    </source>
</evidence>
<dbReference type="InterPro" id="IPR036514">
    <property type="entry name" value="SGNH_hydro_sf"/>
</dbReference>
<feature type="chain" id="PRO_5046453076" description="GDSL esterase/lipase EXL3-like" evidence="2">
    <location>
        <begin position="33"/>
        <end position="369"/>
    </location>
</feature>
<dbReference type="Gene3D" id="3.40.50.1110">
    <property type="entry name" value="SGNH hydrolase"/>
    <property type="match status" value="1"/>
</dbReference>
<dbReference type="InterPro" id="IPR050592">
    <property type="entry name" value="GDSL_lipolytic_enzyme"/>
</dbReference>
<evidence type="ECO:0000256" key="1">
    <source>
        <dbReference type="ARBA" id="ARBA00008668"/>
    </source>
</evidence>
<dbReference type="eggNOG" id="ENOG502QW19">
    <property type="taxonomic scope" value="Eukaryota"/>
</dbReference>
<proteinExistence type="inferred from homology"/>
<sequence>MIISQIKMKVPNYLDIFFCFILLLCFCHVGAAAGSKLLPDNEEVSAIIVFGDSIVDPGNNNHLKTLIKCNFPPYGRDFNGGMPTGRFTNGKIPTDFVAEEFGVKELVPAYLDPHLTTQDLLTGVSFASGASGYDPLTSKITSVLSLSDQLELFKDYIKKIKAAVGEEKATAILSKSVIIVCTGSDDIANTYFITPFRRLHYDVASYTDLMLQSASSFFHQLYALGARRIGVLSLPAIGCVPSQRTLFGGVARGCSEAANSAALLFNSKLSSLITSLGNEYSDAKFVYLDVYTPFLALIQNPSEYGFEEATKGCCGTGAIEVSVLCNPLSSKLSCPNPDKYIFWDSYHPTGNAYQVLTSRIIKDSLPKFF</sequence>
<organism evidence="3">
    <name type="scientific">Cucumis melo</name>
    <name type="common">Muskmelon</name>
    <dbReference type="NCBI Taxonomy" id="3656"/>
    <lineage>
        <taxon>Eukaryota</taxon>
        <taxon>Viridiplantae</taxon>
        <taxon>Streptophyta</taxon>
        <taxon>Embryophyta</taxon>
        <taxon>Tracheophyta</taxon>
        <taxon>Spermatophyta</taxon>
        <taxon>Magnoliopsida</taxon>
        <taxon>eudicotyledons</taxon>
        <taxon>Gunneridae</taxon>
        <taxon>Pentapetalae</taxon>
        <taxon>rosids</taxon>
        <taxon>fabids</taxon>
        <taxon>Cucurbitales</taxon>
        <taxon>Cucurbitaceae</taxon>
        <taxon>Benincaseae</taxon>
        <taxon>Cucumis</taxon>
    </lineage>
</organism>
<dbReference type="PANTHER" id="PTHR45642">
    <property type="entry name" value="GDSL ESTERASE/LIPASE EXL3"/>
    <property type="match status" value="1"/>
</dbReference>
<dbReference type="CDD" id="cd01837">
    <property type="entry name" value="SGNH_plant_lipase_like"/>
    <property type="match status" value="1"/>
</dbReference>
<dbReference type="InterPro" id="IPR035669">
    <property type="entry name" value="SGNH_plant_lipase-like"/>
</dbReference>
<evidence type="ECO:0008006" key="4">
    <source>
        <dbReference type="Google" id="ProtNLM"/>
    </source>
</evidence>
<dbReference type="Pfam" id="PF00657">
    <property type="entry name" value="Lipase_GDSL"/>
    <property type="match status" value="1"/>
</dbReference>
<dbReference type="EnsemblPlants" id="MELO3C007928.2.1">
    <property type="protein sequence ID" value="MELO3C007928.2.1"/>
    <property type="gene ID" value="MELO3C007928.2"/>
</dbReference>
<dbReference type="SUPFAM" id="SSF52266">
    <property type="entry name" value="SGNH hydrolase"/>
    <property type="match status" value="1"/>
</dbReference>
<accession>A0A9I9CSV9</accession>
<dbReference type="PANTHER" id="PTHR45642:SF95">
    <property type="entry name" value="GDSL-LIKE LIPASE_ACYLHYDROLASE FAMILY PROTEIN, EXPRESSED"/>
    <property type="match status" value="1"/>
</dbReference>
<name>A0A9I9CSV9_CUCME</name>
<dbReference type="InterPro" id="IPR001087">
    <property type="entry name" value="GDSL"/>
</dbReference>
<comment type="similarity">
    <text evidence="1">Belongs to the 'GDSL' lipolytic enzyme family.</text>
</comment>
<feature type="signal peptide" evidence="2">
    <location>
        <begin position="1"/>
        <end position="32"/>
    </location>
</feature>
<reference evidence="3" key="1">
    <citation type="submission" date="2023-03" db="UniProtKB">
        <authorList>
            <consortium name="EnsemblPlants"/>
        </authorList>
    </citation>
    <scope>IDENTIFICATION</scope>
</reference>
<dbReference type="RefSeq" id="XP_008440851.2">
    <property type="nucleotide sequence ID" value="XM_008442629.3"/>
</dbReference>
<protein>
    <recommendedName>
        <fullName evidence="4">GDSL esterase/lipase EXL3-like</fullName>
    </recommendedName>
</protein>